<dbReference type="GO" id="GO:0015628">
    <property type="term" value="P:protein secretion by the type II secretion system"/>
    <property type="evidence" value="ECO:0007669"/>
    <property type="project" value="TreeGrafter"/>
</dbReference>
<evidence type="ECO:0000256" key="6">
    <source>
        <dbReference type="ARBA" id="ARBA00022692"/>
    </source>
</evidence>
<evidence type="ECO:0000313" key="12">
    <source>
        <dbReference type="EMBL" id="PTB90132.1"/>
    </source>
</evidence>
<dbReference type="InterPro" id="IPR018076">
    <property type="entry name" value="T2SS_GspF_dom"/>
</dbReference>
<feature type="domain" description="Type II secretion system protein GspF" evidence="11">
    <location>
        <begin position="77"/>
        <end position="200"/>
    </location>
</feature>
<gene>
    <name evidence="12" type="ORF">C9928_00835</name>
</gene>
<evidence type="ECO:0000256" key="5">
    <source>
        <dbReference type="ARBA" id="ARBA00022519"/>
    </source>
</evidence>
<keyword evidence="5" id="KW-0997">Cell inner membrane</keyword>
<evidence type="ECO:0000256" key="9">
    <source>
        <dbReference type="RuleBase" id="RU003923"/>
    </source>
</evidence>
<dbReference type="PRINTS" id="PR00812">
    <property type="entry name" value="BCTERIALGSPF"/>
</dbReference>
<evidence type="ECO:0000259" key="11">
    <source>
        <dbReference type="Pfam" id="PF00482"/>
    </source>
</evidence>
<dbReference type="InterPro" id="IPR001992">
    <property type="entry name" value="T2SS_GspF/T4SS_PilC_CS"/>
</dbReference>
<evidence type="ECO:0000313" key="13">
    <source>
        <dbReference type="Proteomes" id="UP000241514"/>
    </source>
</evidence>
<dbReference type="Pfam" id="PF00482">
    <property type="entry name" value="T2SSF"/>
    <property type="match status" value="2"/>
</dbReference>
<keyword evidence="6 9" id="KW-0812">Transmembrane</keyword>
<feature type="transmembrane region" description="Helical" evidence="10">
    <location>
        <begin position="384"/>
        <end position="404"/>
    </location>
</feature>
<name>A0A6N4DHT2_9GAMM</name>
<evidence type="ECO:0000256" key="1">
    <source>
        <dbReference type="ARBA" id="ARBA00004429"/>
    </source>
</evidence>
<dbReference type="Proteomes" id="UP000241514">
    <property type="component" value="Unassembled WGS sequence"/>
</dbReference>
<feature type="domain" description="Type II secretion system protein GspF" evidence="11">
    <location>
        <begin position="281"/>
        <end position="403"/>
    </location>
</feature>
<evidence type="ECO:0000256" key="3">
    <source>
        <dbReference type="ARBA" id="ARBA00022448"/>
    </source>
</evidence>
<protein>
    <submittedName>
        <fullName evidence="12">Type II secretion system protein F</fullName>
    </submittedName>
</protein>
<proteinExistence type="inferred from homology"/>
<organism evidence="12 13">
    <name type="scientific">Pseudidiomarina aestuarii</name>
    <dbReference type="NCBI Taxonomy" id="624146"/>
    <lineage>
        <taxon>Bacteria</taxon>
        <taxon>Pseudomonadati</taxon>
        <taxon>Pseudomonadota</taxon>
        <taxon>Gammaproteobacteria</taxon>
        <taxon>Alteromonadales</taxon>
        <taxon>Idiomarinaceae</taxon>
        <taxon>Pseudidiomarina</taxon>
    </lineage>
</organism>
<dbReference type="FunFam" id="1.20.81.30:FF:000001">
    <property type="entry name" value="Type II secretion system protein F"/>
    <property type="match status" value="2"/>
</dbReference>
<feature type="transmembrane region" description="Helical" evidence="10">
    <location>
        <begin position="219"/>
        <end position="245"/>
    </location>
</feature>
<keyword evidence="7 10" id="KW-1133">Transmembrane helix</keyword>
<dbReference type="RefSeq" id="WP_417656452.1">
    <property type="nucleotide sequence ID" value="NZ_JBLXDX010000001.1"/>
</dbReference>
<dbReference type="AlphaFoldDB" id="A0A6N4DHT2"/>
<dbReference type="PANTHER" id="PTHR30012">
    <property type="entry name" value="GENERAL SECRETION PATHWAY PROTEIN"/>
    <property type="match status" value="1"/>
</dbReference>
<comment type="similarity">
    <text evidence="2 9">Belongs to the GSP F family.</text>
</comment>
<keyword evidence="3 9" id="KW-0813">Transport</keyword>
<dbReference type="PANTHER" id="PTHR30012:SF7">
    <property type="entry name" value="PROTEIN TRANSPORT PROTEIN HOFC HOMOLOG"/>
    <property type="match status" value="1"/>
</dbReference>
<dbReference type="InterPro" id="IPR042094">
    <property type="entry name" value="T2SS_GspF_sf"/>
</dbReference>
<accession>A0A6N4DHT2</accession>
<sequence length="412" mass="44563">MATKVAGKGPKAKEILEFNWTGINKRGVKVKGLMRADNDKQVRAKLRDQGVTPKSIKKKSKPLFGEKKITGADIALFTRQIATMLEAGVPLLQALEMVAKGVDNPRIRELMLTISADVGAGSPLASSLRKHPDVFDSLYCDLVDSGEQSGSLETIYDRIATYREKSEILKAKIKKALVYPASVIVVALAVTVILLVFVVPQFEAVFKDFGAELPAMTRFVVTLSEIVQAYFLYVAAGIAAAGWLFKRAYKKSQKLRDRVDQLSLKIAIVGTILNKAAVARFARTLSTTFAAGVPLISALESAAGASGNAVYRDAILRIREEVSSGMQMNTAMQSADLFPTMAVQMVFIGEESGALDDMLAKVANIYEREVDDLVDNLTALLEPMIMVVIGVLVGGLIVAMYLPIFSLGQVVG</sequence>
<evidence type="ECO:0000256" key="7">
    <source>
        <dbReference type="ARBA" id="ARBA00022989"/>
    </source>
</evidence>
<evidence type="ECO:0000256" key="8">
    <source>
        <dbReference type="ARBA" id="ARBA00023136"/>
    </source>
</evidence>
<evidence type="ECO:0000256" key="10">
    <source>
        <dbReference type="SAM" id="Phobius"/>
    </source>
</evidence>
<feature type="transmembrane region" description="Helical" evidence="10">
    <location>
        <begin position="176"/>
        <end position="199"/>
    </location>
</feature>
<keyword evidence="4" id="KW-1003">Cell membrane</keyword>
<dbReference type="GO" id="GO:0005886">
    <property type="term" value="C:plasma membrane"/>
    <property type="evidence" value="ECO:0007669"/>
    <property type="project" value="UniProtKB-SubCell"/>
</dbReference>
<comment type="caution">
    <text evidence="12">The sequence shown here is derived from an EMBL/GenBank/DDBJ whole genome shotgun (WGS) entry which is preliminary data.</text>
</comment>
<keyword evidence="8 10" id="KW-0472">Membrane</keyword>
<dbReference type="EMBL" id="PYVG01000003">
    <property type="protein sequence ID" value="PTB90132.1"/>
    <property type="molecule type" value="Genomic_DNA"/>
</dbReference>
<reference evidence="12 13" key="1">
    <citation type="submission" date="2018-03" db="EMBL/GenBank/DDBJ databases">
        <title>Cross-interface Injection: A General Nanoliter Liquid Handling Method Applied to Single Cells Genome Amplification Automated Nanoliter Liquid Handling Applied to Single Cell Multiple Displacement Amplification.</title>
        <authorList>
            <person name="Yun J."/>
            <person name="Xu P."/>
            <person name="Xu J."/>
            <person name="Dai X."/>
            <person name="Wang Y."/>
            <person name="Zheng X."/>
            <person name="Cao C."/>
            <person name="Yi Q."/>
            <person name="Zhu Y."/>
            <person name="Wang L."/>
            <person name="Dong Z."/>
            <person name="Huang Y."/>
            <person name="Huang L."/>
            <person name="Du W."/>
        </authorList>
    </citation>
    <scope>NUCLEOTIDE SEQUENCE [LARGE SCALE GENOMIC DNA]</scope>
    <source>
        <strain evidence="12 13">A9-4</strain>
    </source>
</reference>
<dbReference type="PROSITE" id="PS00874">
    <property type="entry name" value="T2SP_F"/>
    <property type="match status" value="1"/>
</dbReference>
<dbReference type="Gene3D" id="1.20.81.30">
    <property type="entry name" value="Type II secretion system (T2SS), domain F"/>
    <property type="match status" value="2"/>
</dbReference>
<evidence type="ECO:0000256" key="4">
    <source>
        <dbReference type="ARBA" id="ARBA00022475"/>
    </source>
</evidence>
<comment type="subcellular location">
    <subcellularLocation>
        <location evidence="1 9">Cell inner membrane</location>
        <topology evidence="1 9">Multi-pass membrane protein</topology>
    </subcellularLocation>
</comment>
<evidence type="ECO:0000256" key="2">
    <source>
        <dbReference type="ARBA" id="ARBA00005745"/>
    </source>
</evidence>
<dbReference type="InterPro" id="IPR003004">
    <property type="entry name" value="GspF/PilC"/>
</dbReference>